<feature type="transmembrane region" description="Helical" evidence="13">
    <location>
        <begin position="358"/>
        <end position="379"/>
    </location>
</feature>
<keyword evidence="10" id="KW-0406">Ion transport</keyword>
<feature type="transmembrane region" description="Helical" evidence="13">
    <location>
        <begin position="391"/>
        <end position="411"/>
    </location>
</feature>
<evidence type="ECO:0000256" key="13">
    <source>
        <dbReference type="SAM" id="Phobius"/>
    </source>
</evidence>
<evidence type="ECO:0000256" key="1">
    <source>
        <dbReference type="ARBA" id="ARBA00003408"/>
    </source>
</evidence>
<evidence type="ECO:0000256" key="3">
    <source>
        <dbReference type="ARBA" id="ARBA00010199"/>
    </source>
</evidence>
<feature type="transmembrane region" description="Helical" evidence="13">
    <location>
        <begin position="192"/>
        <end position="216"/>
    </location>
</feature>
<gene>
    <name evidence="14" type="ORF">Ctaglu_41770</name>
</gene>
<dbReference type="GO" id="GO:0006811">
    <property type="term" value="P:monoatomic ion transport"/>
    <property type="evidence" value="ECO:0007669"/>
    <property type="project" value="UniProtKB-KW"/>
</dbReference>
<dbReference type="GO" id="GO:0015297">
    <property type="term" value="F:antiporter activity"/>
    <property type="evidence" value="ECO:0007669"/>
    <property type="project" value="UniProtKB-KW"/>
</dbReference>
<keyword evidence="15" id="KW-1185">Reference proteome</keyword>
<dbReference type="Pfam" id="PF01554">
    <property type="entry name" value="MatE"/>
    <property type="match status" value="2"/>
</dbReference>
<evidence type="ECO:0000313" key="14">
    <source>
        <dbReference type="EMBL" id="GCD12554.1"/>
    </source>
</evidence>
<feature type="transmembrane region" description="Helical" evidence="13">
    <location>
        <begin position="95"/>
        <end position="112"/>
    </location>
</feature>
<dbReference type="Proteomes" id="UP000287872">
    <property type="component" value="Unassembled WGS sequence"/>
</dbReference>
<dbReference type="AlphaFoldDB" id="A0A401USR7"/>
<keyword evidence="8 13" id="KW-0812">Transmembrane</keyword>
<comment type="caution">
    <text evidence="14">The sequence shown here is derived from an EMBL/GenBank/DDBJ whole genome shotgun (WGS) entry which is preliminary data.</text>
</comment>
<organism evidence="14 15">
    <name type="scientific">Clostridium tagluense</name>
    <dbReference type="NCBI Taxonomy" id="360422"/>
    <lineage>
        <taxon>Bacteria</taxon>
        <taxon>Bacillati</taxon>
        <taxon>Bacillota</taxon>
        <taxon>Clostridia</taxon>
        <taxon>Eubacteriales</taxon>
        <taxon>Clostridiaceae</taxon>
        <taxon>Clostridium</taxon>
    </lineage>
</organism>
<keyword evidence="5" id="KW-0813">Transport</keyword>
<feature type="transmembrane region" description="Helical" evidence="13">
    <location>
        <begin position="167"/>
        <end position="186"/>
    </location>
</feature>
<feature type="transmembrane region" description="Helical" evidence="13">
    <location>
        <begin position="243"/>
        <end position="265"/>
    </location>
</feature>
<dbReference type="EMBL" id="BHYK01000036">
    <property type="protein sequence ID" value="GCD12554.1"/>
    <property type="molecule type" value="Genomic_DNA"/>
</dbReference>
<keyword evidence="11 13" id="KW-0472">Membrane</keyword>
<reference evidence="14 15" key="1">
    <citation type="submission" date="2018-11" db="EMBL/GenBank/DDBJ databases">
        <title>Genome sequencing and assembly of Clostridium tagluense strain A121.</title>
        <authorList>
            <person name="Murakami T."/>
            <person name="Segawa T."/>
            <person name="Shcherbakova V.A."/>
            <person name="Mori H."/>
            <person name="Yoshimura Y."/>
        </authorList>
    </citation>
    <scope>NUCLEOTIDE SEQUENCE [LARGE SCALE GENOMIC DNA]</scope>
    <source>
        <strain evidence="14 15">A121</strain>
    </source>
</reference>
<evidence type="ECO:0000256" key="7">
    <source>
        <dbReference type="ARBA" id="ARBA00022475"/>
    </source>
</evidence>
<dbReference type="InterPro" id="IPR050222">
    <property type="entry name" value="MATE_MdtK"/>
</dbReference>
<accession>A0A401USR7</accession>
<dbReference type="GO" id="GO:0042910">
    <property type="term" value="F:xenobiotic transmembrane transporter activity"/>
    <property type="evidence" value="ECO:0007669"/>
    <property type="project" value="InterPro"/>
</dbReference>
<evidence type="ECO:0000256" key="10">
    <source>
        <dbReference type="ARBA" id="ARBA00023065"/>
    </source>
</evidence>
<feature type="transmembrane region" description="Helical" evidence="13">
    <location>
        <begin position="285"/>
        <end position="305"/>
    </location>
</feature>
<evidence type="ECO:0000256" key="2">
    <source>
        <dbReference type="ARBA" id="ARBA00004651"/>
    </source>
</evidence>
<feature type="transmembrane region" description="Helical" evidence="13">
    <location>
        <begin position="417"/>
        <end position="439"/>
    </location>
</feature>
<evidence type="ECO:0000256" key="5">
    <source>
        <dbReference type="ARBA" id="ARBA00022448"/>
    </source>
</evidence>
<dbReference type="RefSeq" id="WP_125005352.1">
    <property type="nucleotide sequence ID" value="NZ_BHYK01000036.1"/>
</dbReference>
<dbReference type="NCBIfam" id="TIGR00797">
    <property type="entry name" value="matE"/>
    <property type="match status" value="1"/>
</dbReference>
<evidence type="ECO:0000256" key="6">
    <source>
        <dbReference type="ARBA" id="ARBA00022449"/>
    </source>
</evidence>
<dbReference type="InterPro" id="IPR002528">
    <property type="entry name" value="MATE_fam"/>
</dbReference>
<dbReference type="PANTHER" id="PTHR43298">
    <property type="entry name" value="MULTIDRUG RESISTANCE PROTEIN NORM-RELATED"/>
    <property type="match status" value="1"/>
</dbReference>
<feature type="transmembrane region" description="Helical" evidence="13">
    <location>
        <begin position="14"/>
        <end position="33"/>
    </location>
</feature>
<dbReference type="GO" id="GO:0005886">
    <property type="term" value="C:plasma membrane"/>
    <property type="evidence" value="ECO:0007669"/>
    <property type="project" value="UniProtKB-SubCell"/>
</dbReference>
<feature type="transmembrane region" description="Helical" evidence="13">
    <location>
        <begin position="132"/>
        <end position="155"/>
    </location>
</feature>
<proteinExistence type="inferred from homology"/>
<keyword evidence="7" id="KW-1003">Cell membrane</keyword>
<sequence>MRIDLTKGNIYKKLIILAIPIMGTSLIQAAYSMTDMIWVGRLGSRAVTAVGAAGFFTWFAFAFITIPQIGAAVGVSQSVGRKDIKETKSYIRHSVQMNIVFAILYGATLIIFRKQLIGFFNIKGEDIVSMAISYIVIVSAGMIFFFLPPVLTAIFNGHGDSRTPFRINVVGLIVNIILDPILIFGLGPFPRMGVPGAAIATIFAQFVVTAIFIYVITKKTDYFDGVNFLQKPDWLHMRKIVKFGLPVAVQSGVFTVIGMIIARILSQWGSTPIAVQSVGSQIESITWMTAGGFQTALGAFVGQNFGAKKWDRIYKGYFIALAIISIIGTITSCLLIFFPSPIFSIFISEKAVIKDGIVYLRILGVSQLFMCIEMTTAGAFNGLGRTMPPSIVGIVLNMLRIPGALLLSMFLGLSGVWWSISISSILKGLILTSWFIIFLKRHPEIRGMKLIDFSKLKVKIDN</sequence>
<evidence type="ECO:0000256" key="8">
    <source>
        <dbReference type="ARBA" id="ARBA00022692"/>
    </source>
</evidence>
<keyword evidence="6" id="KW-0050">Antiport</keyword>
<protein>
    <recommendedName>
        <fullName evidence="4">Probable multidrug resistance protein NorM</fullName>
    </recommendedName>
    <alternativeName>
        <fullName evidence="12">Multidrug-efflux transporter</fullName>
    </alternativeName>
</protein>
<evidence type="ECO:0000256" key="12">
    <source>
        <dbReference type="ARBA" id="ARBA00031636"/>
    </source>
</evidence>
<comment type="subcellular location">
    <subcellularLocation>
        <location evidence="2">Cell membrane</location>
        <topology evidence="2">Multi-pass membrane protein</topology>
    </subcellularLocation>
</comment>
<evidence type="ECO:0000256" key="11">
    <source>
        <dbReference type="ARBA" id="ARBA00023136"/>
    </source>
</evidence>
<evidence type="ECO:0000256" key="9">
    <source>
        <dbReference type="ARBA" id="ARBA00022989"/>
    </source>
</evidence>
<comment type="function">
    <text evidence="1">Multidrug efflux pump.</text>
</comment>
<name>A0A401USR7_9CLOT</name>
<dbReference type="PANTHER" id="PTHR43298:SF2">
    <property type="entry name" value="FMN_FAD EXPORTER YEEO-RELATED"/>
    <property type="match status" value="1"/>
</dbReference>
<dbReference type="PIRSF" id="PIRSF006603">
    <property type="entry name" value="DinF"/>
    <property type="match status" value="1"/>
</dbReference>
<feature type="transmembrane region" description="Helical" evidence="13">
    <location>
        <begin position="317"/>
        <end position="338"/>
    </location>
</feature>
<comment type="similarity">
    <text evidence="3">Belongs to the multi antimicrobial extrusion (MATE) (TC 2.A.66.1) family.</text>
</comment>
<feature type="transmembrane region" description="Helical" evidence="13">
    <location>
        <begin position="53"/>
        <end position="75"/>
    </location>
</feature>
<dbReference type="OrthoDB" id="9776324at2"/>
<evidence type="ECO:0000313" key="15">
    <source>
        <dbReference type="Proteomes" id="UP000287872"/>
    </source>
</evidence>
<keyword evidence="9 13" id="KW-1133">Transmembrane helix</keyword>
<dbReference type="InterPro" id="IPR048279">
    <property type="entry name" value="MdtK-like"/>
</dbReference>
<dbReference type="CDD" id="cd13140">
    <property type="entry name" value="MATE_like_1"/>
    <property type="match status" value="1"/>
</dbReference>
<evidence type="ECO:0000256" key="4">
    <source>
        <dbReference type="ARBA" id="ARBA00020268"/>
    </source>
</evidence>